<evidence type="ECO:0000256" key="5">
    <source>
        <dbReference type="ARBA" id="ARBA00010617"/>
    </source>
</evidence>
<dbReference type="PRINTS" id="PR00385">
    <property type="entry name" value="P450"/>
</dbReference>
<dbReference type="FunFam" id="1.10.630.10:FF:000238">
    <property type="entry name" value="Cytochrome P450 2A6"/>
    <property type="match status" value="1"/>
</dbReference>
<dbReference type="Proteomes" id="UP001233999">
    <property type="component" value="Unassembled WGS sequence"/>
</dbReference>
<dbReference type="InterPro" id="IPR017972">
    <property type="entry name" value="Cyt_P450_CS"/>
</dbReference>
<evidence type="ECO:0000256" key="10">
    <source>
        <dbReference type="ARBA" id="ARBA00023002"/>
    </source>
</evidence>
<comment type="subcellular location">
    <subcellularLocation>
        <location evidence="4">Endoplasmic reticulum membrane</location>
        <topology evidence="4">Peripheral membrane protein</topology>
    </subcellularLocation>
    <subcellularLocation>
        <location evidence="3">Microsome membrane</location>
        <topology evidence="3">Peripheral membrane protein</topology>
    </subcellularLocation>
</comment>
<comment type="function">
    <text evidence="2">May be involved in the metabolism of insect hormones and in the breakdown of synthetic insecticides.</text>
</comment>
<dbReference type="GO" id="GO:0008395">
    <property type="term" value="F:steroid hydroxylase activity"/>
    <property type="evidence" value="ECO:0007669"/>
    <property type="project" value="TreeGrafter"/>
</dbReference>
<dbReference type="PRINTS" id="PR00463">
    <property type="entry name" value="EP450I"/>
</dbReference>
<dbReference type="GO" id="GO:0005506">
    <property type="term" value="F:iron ion binding"/>
    <property type="evidence" value="ECO:0007669"/>
    <property type="project" value="InterPro"/>
</dbReference>
<dbReference type="Pfam" id="PF00067">
    <property type="entry name" value="p450"/>
    <property type="match status" value="1"/>
</dbReference>
<evidence type="ECO:0000256" key="1">
    <source>
        <dbReference type="ARBA" id="ARBA00001971"/>
    </source>
</evidence>
<keyword evidence="17" id="KW-1185">Reference proteome</keyword>
<feature type="binding site" description="axial binding residue" evidence="14">
    <location>
        <position position="258"/>
    </location>
    <ligand>
        <name>heme</name>
        <dbReference type="ChEBI" id="CHEBI:30413"/>
    </ligand>
    <ligandPart>
        <name>Fe</name>
        <dbReference type="ChEBI" id="CHEBI:18248"/>
    </ligandPart>
</feature>
<dbReference type="InterPro" id="IPR050182">
    <property type="entry name" value="Cytochrome_P450_fam2"/>
</dbReference>
<evidence type="ECO:0000256" key="4">
    <source>
        <dbReference type="ARBA" id="ARBA00004406"/>
    </source>
</evidence>
<evidence type="ECO:0000256" key="6">
    <source>
        <dbReference type="ARBA" id="ARBA00022617"/>
    </source>
</evidence>
<dbReference type="GO" id="GO:0016712">
    <property type="term" value="F:oxidoreductase activity, acting on paired donors, with incorporation or reduction of molecular oxygen, reduced flavin or flavoprotein as one donor, and incorporation of one atom of oxygen"/>
    <property type="evidence" value="ECO:0007669"/>
    <property type="project" value="TreeGrafter"/>
</dbReference>
<keyword evidence="7 14" id="KW-0479">Metal-binding</keyword>
<keyword evidence="11 14" id="KW-0408">Iron</keyword>
<dbReference type="GO" id="GO:0006805">
    <property type="term" value="P:xenobiotic metabolic process"/>
    <property type="evidence" value="ECO:0007669"/>
    <property type="project" value="TreeGrafter"/>
</dbReference>
<evidence type="ECO:0000256" key="3">
    <source>
        <dbReference type="ARBA" id="ARBA00004174"/>
    </source>
</evidence>
<keyword evidence="8" id="KW-0256">Endoplasmic reticulum</keyword>
<dbReference type="GO" id="GO:0020037">
    <property type="term" value="F:heme binding"/>
    <property type="evidence" value="ECO:0007669"/>
    <property type="project" value="InterPro"/>
</dbReference>
<dbReference type="EMBL" id="JASPKZ010009357">
    <property type="protein sequence ID" value="KAJ9577487.1"/>
    <property type="molecule type" value="Genomic_DNA"/>
</dbReference>
<keyword evidence="12 15" id="KW-0503">Monooxygenase</keyword>
<comment type="caution">
    <text evidence="16">The sequence shown here is derived from an EMBL/GenBank/DDBJ whole genome shotgun (WGS) entry which is preliminary data.</text>
</comment>
<dbReference type="Gene3D" id="1.10.630.10">
    <property type="entry name" value="Cytochrome P450"/>
    <property type="match status" value="1"/>
</dbReference>
<dbReference type="InterPro" id="IPR002401">
    <property type="entry name" value="Cyt_P450_E_grp-I"/>
</dbReference>
<comment type="cofactor">
    <cofactor evidence="1 14">
        <name>heme</name>
        <dbReference type="ChEBI" id="CHEBI:30413"/>
    </cofactor>
</comment>
<evidence type="ECO:0000256" key="13">
    <source>
        <dbReference type="ARBA" id="ARBA00023136"/>
    </source>
</evidence>
<evidence type="ECO:0000256" key="15">
    <source>
        <dbReference type="RuleBase" id="RU000461"/>
    </source>
</evidence>
<keyword evidence="10 15" id="KW-0560">Oxidoreductase</keyword>
<reference evidence="16" key="2">
    <citation type="submission" date="2023-05" db="EMBL/GenBank/DDBJ databases">
        <authorList>
            <person name="Fouks B."/>
        </authorList>
    </citation>
    <scope>NUCLEOTIDE SEQUENCE</scope>
    <source>
        <strain evidence="16">Stay&amp;Tobe</strain>
        <tissue evidence="16">Testes</tissue>
    </source>
</reference>
<dbReference type="SUPFAM" id="SSF48264">
    <property type="entry name" value="Cytochrome P450"/>
    <property type="match status" value="1"/>
</dbReference>
<dbReference type="InterPro" id="IPR036396">
    <property type="entry name" value="Cyt_P450_sf"/>
</dbReference>
<dbReference type="PROSITE" id="PS00086">
    <property type="entry name" value="CYTOCHROME_P450"/>
    <property type="match status" value="1"/>
</dbReference>
<evidence type="ECO:0000313" key="16">
    <source>
        <dbReference type="EMBL" id="KAJ9577487.1"/>
    </source>
</evidence>
<dbReference type="PANTHER" id="PTHR24300:SF376">
    <property type="entry name" value="CYTOCHROME P450 15A1"/>
    <property type="match status" value="1"/>
</dbReference>
<accession>A0AAD7ZC66</accession>
<evidence type="ECO:0008006" key="18">
    <source>
        <dbReference type="Google" id="ProtNLM"/>
    </source>
</evidence>
<dbReference type="PANTHER" id="PTHR24300">
    <property type="entry name" value="CYTOCHROME P450 508A4-RELATED"/>
    <property type="match status" value="1"/>
</dbReference>
<gene>
    <name evidence="16" type="ORF">L9F63_005988</name>
</gene>
<evidence type="ECO:0000256" key="14">
    <source>
        <dbReference type="PIRSR" id="PIRSR602401-1"/>
    </source>
</evidence>
<evidence type="ECO:0000256" key="2">
    <source>
        <dbReference type="ARBA" id="ARBA00003690"/>
    </source>
</evidence>
<name>A0AAD7ZC66_DIPPU</name>
<organism evidence="16 17">
    <name type="scientific">Diploptera punctata</name>
    <name type="common">Pacific beetle cockroach</name>
    <dbReference type="NCBI Taxonomy" id="6984"/>
    <lineage>
        <taxon>Eukaryota</taxon>
        <taxon>Metazoa</taxon>
        <taxon>Ecdysozoa</taxon>
        <taxon>Arthropoda</taxon>
        <taxon>Hexapoda</taxon>
        <taxon>Insecta</taxon>
        <taxon>Pterygota</taxon>
        <taxon>Neoptera</taxon>
        <taxon>Polyneoptera</taxon>
        <taxon>Dictyoptera</taxon>
        <taxon>Blattodea</taxon>
        <taxon>Blaberoidea</taxon>
        <taxon>Blaberidae</taxon>
        <taxon>Diplopterinae</taxon>
        <taxon>Diploptera</taxon>
    </lineage>
</organism>
<proteinExistence type="inferred from homology"/>
<evidence type="ECO:0000313" key="17">
    <source>
        <dbReference type="Proteomes" id="UP001233999"/>
    </source>
</evidence>
<dbReference type="InterPro" id="IPR001128">
    <property type="entry name" value="Cyt_P450"/>
</dbReference>
<sequence>MISYMLTGQRFPTKEHKKLRCFAHQALRFQKSVDVTGDAVALTPWLRFLAPKLTGFVDLMESTAFMLKYMEDAVKEHKNTYSEDDMRDFIDRYIQEKRNNPDSSFTDEQLNVVGVDYLFPASTTVTATLTFATAFLLNYPYVQVKMQEELDAVIGRDRLPTLDDRINLPYCEAVLRETMRKETLVPLSVVHRATEDTKLGDYDIPKDTAVITNLWSFHNDKEFWGDPEVFRPERFLDEDGNLLKKDFSLPFGVGKRVCAGETFARQYMFLLFTSIMQSFNIKCAPGTLPPIPKADSPGIIATKRGFWTRFEPRT</sequence>
<dbReference type="GO" id="GO:0006082">
    <property type="term" value="P:organic acid metabolic process"/>
    <property type="evidence" value="ECO:0007669"/>
    <property type="project" value="TreeGrafter"/>
</dbReference>
<keyword evidence="6 14" id="KW-0349">Heme</keyword>
<keyword evidence="13" id="KW-0472">Membrane</keyword>
<dbReference type="GO" id="GO:0005789">
    <property type="term" value="C:endoplasmic reticulum membrane"/>
    <property type="evidence" value="ECO:0007669"/>
    <property type="project" value="UniProtKB-SubCell"/>
</dbReference>
<evidence type="ECO:0000256" key="7">
    <source>
        <dbReference type="ARBA" id="ARBA00022723"/>
    </source>
</evidence>
<protein>
    <recommendedName>
        <fullName evidence="18">Cytochrome P450</fullName>
    </recommendedName>
</protein>
<comment type="similarity">
    <text evidence="5 15">Belongs to the cytochrome P450 family.</text>
</comment>
<evidence type="ECO:0000256" key="12">
    <source>
        <dbReference type="ARBA" id="ARBA00023033"/>
    </source>
</evidence>
<evidence type="ECO:0000256" key="11">
    <source>
        <dbReference type="ARBA" id="ARBA00023004"/>
    </source>
</evidence>
<reference evidence="16" key="1">
    <citation type="journal article" date="2023" name="IScience">
        <title>Live-bearing cockroach genome reveals convergent evolutionary mechanisms linked to viviparity in insects and beyond.</title>
        <authorList>
            <person name="Fouks B."/>
            <person name="Harrison M.C."/>
            <person name="Mikhailova A.A."/>
            <person name="Marchal E."/>
            <person name="English S."/>
            <person name="Carruthers M."/>
            <person name="Jennings E.C."/>
            <person name="Chiamaka E.L."/>
            <person name="Frigard R.A."/>
            <person name="Pippel M."/>
            <person name="Attardo G.M."/>
            <person name="Benoit J.B."/>
            <person name="Bornberg-Bauer E."/>
            <person name="Tobe S.S."/>
        </authorList>
    </citation>
    <scope>NUCLEOTIDE SEQUENCE</scope>
    <source>
        <strain evidence="16">Stay&amp;Tobe</strain>
    </source>
</reference>
<evidence type="ECO:0000256" key="9">
    <source>
        <dbReference type="ARBA" id="ARBA00022848"/>
    </source>
</evidence>
<keyword evidence="9" id="KW-0492">Microsome</keyword>
<dbReference type="AlphaFoldDB" id="A0AAD7ZC66"/>
<evidence type="ECO:0000256" key="8">
    <source>
        <dbReference type="ARBA" id="ARBA00022824"/>
    </source>
</evidence>